<evidence type="ECO:0000313" key="2">
    <source>
        <dbReference type="Proteomes" id="UP000309340"/>
    </source>
</evidence>
<accession>A0A4U0W1Z7</accession>
<feature type="non-terminal residue" evidence="1">
    <location>
        <position position="124"/>
    </location>
</feature>
<name>A0A4U0W1Z7_9PEZI</name>
<proteinExistence type="predicted"/>
<evidence type="ECO:0000313" key="1">
    <source>
        <dbReference type="EMBL" id="TKA56068.1"/>
    </source>
</evidence>
<keyword evidence="2" id="KW-1185">Reference proteome</keyword>
<dbReference type="EMBL" id="NAJQ01001604">
    <property type="protein sequence ID" value="TKA56068.1"/>
    <property type="molecule type" value="Genomic_DNA"/>
</dbReference>
<dbReference type="Proteomes" id="UP000309340">
    <property type="component" value="Unassembled WGS sequence"/>
</dbReference>
<sequence length="124" mass="14565">MRLSEDQFATYAKQNFFKCEEWELNLPHDRLWRGERIDTFVNPADPAERWCAPPLLLSQQAAGDGYRWDVRPDCAYWLSNRGFNEEYAEAIPGCCFVYRGWISNPYFTVEFKKNDWKPGVGATQ</sequence>
<gene>
    <name evidence="1" type="ORF">B0A55_13713</name>
</gene>
<dbReference type="AlphaFoldDB" id="A0A4U0W1Z7"/>
<reference evidence="1 2" key="1">
    <citation type="submission" date="2017-03" db="EMBL/GenBank/DDBJ databases">
        <title>Genomes of endolithic fungi from Antarctica.</title>
        <authorList>
            <person name="Coleine C."/>
            <person name="Masonjones S."/>
            <person name="Stajich J.E."/>
        </authorList>
    </citation>
    <scope>NUCLEOTIDE SEQUENCE [LARGE SCALE GENOMIC DNA]</scope>
    <source>
        <strain evidence="1 2">CCFEE 5184</strain>
    </source>
</reference>
<protein>
    <submittedName>
        <fullName evidence="1">Uncharacterized protein</fullName>
    </submittedName>
</protein>
<organism evidence="1 2">
    <name type="scientific">Friedmanniomyces simplex</name>
    <dbReference type="NCBI Taxonomy" id="329884"/>
    <lineage>
        <taxon>Eukaryota</taxon>
        <taxon>Fungi</taxon>
        <taxon>Dikarya</taxon>
        <taxon>Ascomycota</taxon>
        <taxon>Pezizomycotina</taxon>
        <taxon>Dothideomycetes</taxon>
        <taxon>Dothideomycetidae</taxon>
        <taxon>Mycosphaerellales</taxon>
        <taxon>Teratosphaeriaceae</taxon>
        <taxon>Friedmanniomyces</taxon>
    </lineage>
</organism>
<dbReference type="OrthoDB" id="5426911at2759"/>
<comment type="caution">
    <text evidence="1">The sequence shown here is derived from an EMBL/GenBank/DDBJ whole genome shotgun (WGS) entry which is preliminary data.</text>
</comment>